<comment type="caution">
    <text evidence="2">The sequence shown here is derived from an EMBL/GenBank/DDBJ whole genome shotgun (WGS) entry which is preliminary data.</text>
</comment>
<dbReference type="AlphaFoldDB" id="A0AA41XV50"/>
<evidence type="ECO:0000259" key="1">
    <source>
        <dbReference type="Pfam" id="PF13298"/>
    </source>
</evidence>
<dbReference type="Proteomes" id="UP001141650">
    <property type="component" value="Unassembled WGS sequence"/>
</dbReference>
<evidence type="ECO:0000313" key="3">
    <source>
        <dbReference type="Proteomes" id="UP001141650"/>
    </source>
</evidence>
<reference evidence="2" key="1">
    <citation type="submission" date="2020-07" db="EMBL/GenBank/DDBJ databases">
        <authorList>
            <person name="Pettersson B.M.F."/>
            <person name="Behra P.R.K."/>
            <person name="Ramesh M."/>
            <person name="Das S."/>
            <person name="Dasgupta S."/>
            <person name="Kirsebom L.A."/>
        </authorList>
    </citation>
    <scope>NUCLEOTIDE SEQUENCE</scope>
    <source>
        <strain evidence="2">CCUG 55640</strain>
    </source>
</reference>
<dbReference type="EMBL" id="JACKVH010000021">
    <property type="protein sequence ID" value="MCV7381557.1"/>
    <property type="molecule type" value="Genomic_DNA"/>
</dbReference>
<dbReference type="Pfam" id="PF13298">
    <property type="entry name" value="LigD_N"/>
    <property type="match status" value="1"/>
</dbReference>
<evidence type="ECO:0000313" key="2">
    <source>
        <dbReference type="EMBL" id="MCV7381557.1"/>
    </source>
</evidence>
<proteinExistence type="predicted"/>
<gene>
    <name evidence="2" type="ORF">H7K38_23280</name>
</gene>
<name>A0AA41XV50_9MYCO</name>
<accession>A0AA41XV50</accession>
<protein>
    <recommendedName>
        <fullName evidence="1">DNA ligase D 3'-phosphoesterase domain-containing protein</fullName>
    </recommendedName>
</protein>
<sequence length="142" mass="16043">MAWISPGAAPSWFPHVAHGYHCGMRSHKRRPPRFVIRDGAADCYDLRLEIDGVLASWAVPKDRRMARRTGDHPLEHSVGDGAGDGAVVDRGTYANTTDYTMAECLERGHLSFHLCGARTHSRYTLTRVREGHDETWLLMRRC</sequence>
<reference evidence="2" key="2">
    <citation type="journal article" date="2022" name="BMC Genomics">
        <title>Comparative genome analysis of mycobacteria focusing on tRNA and non-coding RNA.</title>
        <authorList>
            <person name="Behra P.R.K."/>
            <person name="Pettersson B.M.F."/>
            <person name="Ramesh M."/>
            <person name="Das S."/>
            <person name="Dasgupta S."/>
            <person name="Kirsebom L.A."/>
        </authorList>
    </citation>
    <scope>NUCLEOTIDE SEQUENCE</scope>
    <source>
        <strain evidence="2">CCUG 55640</strain>
    </source>
</reference>
<organism evidence="2 3">
    <name type="scientific">Mycobacterium alsense</name>
    <dbReference type="NCBI Taxonomy" id="324058"/>
    <lineage>
        <taxon>Bacteria</taxon>
        <taxon>Bacillati</taxon>
        <taxon>Actinomycetota</taxon>
        <taxon>Actinomycetes</taxon>
        <taxon>Mycobacteriales</taxon>
        <taxon>Mycobacteriaceae</taxon>
        <taxon>Mycobacterium</taxon>
    </lineage>
</organism>
<feature type="domain" description="DNA ligase D 3'-phosphoesterase" evidence="1">
    <location>
        <begin position="43"/>
        <end position="127"/>
    </location>
</feature>
<dbReference type="InterPro" id="IPR014144">
    <property type="entry name" value="LigD_PE_domain"/>
</dbReference>